<evidence type="ECO:0000256" key="2">
    <source>
        <dbReference type="ARBA" id="ARBA00022692"/>
    </source>
</evidence>
<dbReference type="Proteomes" id="UP000694569">
    <property type="component" value="Unplaced"/>
</dbReference>
<dbReference type="CDD" id="cd14974">
    <property type="entry name" value="7tmA_Anaphylatoxin_R-like"/>
    <property type="match status" value="1"/>
</dbReference>
<keyword evidence="14" id="KW-1185">Reference proteome</keyword>
<dbReference type="GeneTree" id="ENSGT01020000230438"/>
<organism evidence="13 14">
    <name type="scientific">Leptobrachium leishanense</name>
    <name type="common">Leishan spiny toad</name>
    <dbReference type="NCBI Taxonomy" id="445787"/>
    <lineage>
        <taxon>Eukaryota</taxon>
        <taxon>Metazoa</taxon>
        <taxon>Chordata</taxon>
        <taxon>Craniata</taxon>
        <taxon>Vertebrata</taxon>
        <taxon>Euteleostomi</taxon>
        <taxon>Amphibia</taxon>
        <taxon>Batrachia</taxon>
        <taxon>Anura</taxon>
        <taxon>Pelobatoidea</taxon>
        <taxon>Megophryidae</taxon>
        <taxon>Leptobrachium</taxon>
    </lineage>
</organism>
<proteinExistence type="inferred from homology"/>
<evidence type="ECO:0000256" key="11">
    <source>
        <dbReference type="SAM" id="Phobius"/>
    </source>
</evidence>
<dbReference type="Ensembl" id="ENSLLET00000036102.1">
    <property type="protein sequence ID" value="ENSLLEP00000034782.1"/>
    <property type="gene ID" value="ENSLLEG00000021951.1"/>
</dbReference>
<keyword evidence="6" id="KW-1015">Disulfide bond</keyword>
<evidence type="ECO:0000256" key="7">
    <source>
        <dbReference type="ARBA" id="ARBA00023170"/>
    </source>
</evidence>
<feature type="transmembrane region" description="Helical" evidence="11">
    <location>
        <begin position="126"/>
        <end position="149"/>
    </location>
</feature>
<dbReference type="PROSITE" id="PS00237">
    <property type="entry name" value="G_PROTEIN_RECEP_F1_1"/>
    <property type="match status" value="1"/>
</dbReference>
<evidence type="ECO:0000313" key="13">
    <source>
        <dbReference type="Ensembl" id="ENSLLEP00000034782.1"/>
    </source>
</evidence>
<feature type="transmembrane region" description="Helical" evidence="11">
    <location>
        <begin position="161"/>
        <end position="183"/>
    </location>
</feature>
<dbReference type="GO" id="GO:0007200">
    <property type="term" value="P:phospholipase C-activating G protein-coupled receptor signaling pathway"/>
    <property type="evidence" value="ECO:0007669"/>
    <property type="project" value="TreeGrafter"/>
</dbReference>
<dbReference type="GO" id="GO:0004875">
    <property type="term" value="F:complement receptor activity"/>
    <property type="evidence" value="ECO:0007669"/>
    <property type="project" value="TreeGrafter"/>
</dbReference>
<keyword evidence="3 11" id="KW-1133">Transmembrane helix</keyword>
<dbReference type="FunFam" id="1.20.1070.10:FF:000034">
    <property type="entry name" value="G-protein coupled receptor 1"/>
    <property type="match status" value="1"/>
</dbReference>
<feature type="transmembrane region" description="Helical" evidence="11">
    <location>
        <begin position="258"/>
        <end position="282"/>
    </location>
</feature>
<feature type="transmembrane region" description="Helical" evidence="11">
    <location>
        <begin position="294"/>
        <end position="317"/>
    </location>
</feature>
<accession>A0A8C5QA52</accession>
<keyword evidence="4 10" id="KW-0297">G-protein coupled receptor</keyword>
<comment type="similarity">
    <text evidence="9">Belongs to the chemokine-like receptor (CMKLR) family.</text>
</comment>
<evidence type="ECO:0000256" key="5">
    <source>
        <dbReference type="ARBA" id="ARBA00023136"/>
    </source>
</evidence>
<reference evidence="13" key="1">
    <citation type="submission" date="2025-08" db="UniProtKB">
        <authorList>
            <consortium name="Ensembl"/>
        </authorList>
    </citation>
    <scope>IDENTIFICATION</scope>
</reference>
<evidence type="ECO:0000256" key="6">
    <source>
        <dbReference type="ARBA" id="ARBA00023157"/>
    </source>
</evidence>
<dbReference type="OrthoDB" id="6088892at2759"/>
<dbReference type="SUPFAM" id="SSF81321">
    <property type="entry name" value="Family A G protein-coupled receptor-like"/>
    <property type="match status" value="1"/>
</dbReference>
<reference evidence="13" key="2">
    <citation type="submission" date="2025-09" db="UniProtKB">
        <authorList>
            <consortium name="Ensembl"/>
        </authorList>
    </citation>
    <scope>IDENTIFICATION</scope>
</reference>
<evidence type="ECO:0000256" key="8">
    <source>
        <dbReference type="ARBA" id="ARBA00023224"/>
    </source>
</evidence>
<dbReference type="InterPro" id="IPR000826">
    <property type="entry name" value="Formyl_rcpt-rel"/>
</dbReference>
<dbReference type="Pfam" id="PF00001">
    <property type="entry name" value="7tm_1"/>
    <property type="match status" value="1"/>
</dbReference>
<dbReference type="Gene3D" id="1.20.1070.10">
    <property type="entry name" value="Rhodopsin 7-helix transmembrane proteins"/>
    <property type="match status" value="1"/>
</dbReference>
<name>A0A8C5QA52_9ANUR</name>
<evidence type="ECO:0000259" key="12">
    <source>
        <dbReference type="PROSITE" id="PS50262"/>
    </source>
</evidence>
<dbReference type="PRINTS" id="PR00237">
    <property type="entry name" value="GPCRRHODOPSN"/>
</dbReference>
<dbReference type="GO" id="GO:0005886">
    <property type="term" value="C:plasma membrane"/>
    <property type="evidence" value="ECO:0007669"/>
    <property type="project" value="TreeGrafter"/>
</dbReference>
<keyword evidence="7 10" id="KW-0675">Receptor</keyword>
<comment type="similarity">
    <text evidence="10">Belongs to the G-protein coupled receptor 1 family.</text>
</comment>
<dbReference type="GO" id="GO:0004930">
    <property type="term" value="F:G protein-coupled receptor activity"/>
    <property type="evidence" value="ECO:0007669"/>
    <property type="project" value="UniProtKB-KW"/>
</dbReference>
<dbReference type="InterPro" id="IPR000276">
    <property type="entry name" value="GPCR_Rhodpsn"/>
</dbReference>
<feature type="transmembrane region" description="Helical" evidence="11">
    <location>
        <begin position="47"/>
        <end position="71"/>
    </location>
</feature>
<protein>
    <recommendedName>
        <fullName evidence="12">G-protein coupled receptors family 1 profile domain-containing protein</fullName>
    </recommendedName>
</protein>
<dbReference type="InterPro" id="IPR017452">
    <property type="entry name" value="GPCR_Rhodpsn_7TM"/>
</dbReference>
<feature type="transmembrane region" description="Helical" evidence="11">
    <location>
        <begin position="83"/>
        <end position="106"/>
    </location>
</feature>
<comment type="subcellular location">
    <subcellularLocation>
        <location evidence="1">Membrane</location>
        <topology evidence="1">Multi-pass membrane protein</topology>
    </subcellularLocation>
</comment>
<dbReference type="PROSITE" id="PS50262">
    <property type="entry name" value="G_PROTEIN_RECEP_F1_2"/>
    <property type="match status" value="1"/>
</dbReference>
<feature type="domain" description="G-protein coupled receptors family 1 profile" evidence="12">
    <location>
        <begin position="63"/>
        <end position="314"/>
    </location>
</feature>
<dbReference type="GO" id="GO:0006954">
    <property type="term" value="P:inflammatory response"/>
    <property type="evidence" value="ECO:0007669"/>
    <property type="project" value="TreeGrafter"/>
</dbReference>
<dbReference type="GO" id="GO:0007204">
    <property type="term" value="P:positive regulation of cytosolic calcium ion concentration"/>
    <property type="evidence" value="ECO:0007669"/>
    <property type="project" value="TreeGrafter"/>
</dbReference>
<dbReference type="PANTHER" id="PTHR24225:SF70">
    <property type="entry name" value="G PROTEIN-COUPLED RECEPTOR 33"/>
    <property type="match status" value="1"/>
</dbReference>
<keyword evidence="2 10" id="KW-0812">Transmembrane</keyword>
<dbReference type="AlphaFoldDB" id="A0A8C5QA52"/>
<sequence length="368" mass="42310">MGDFTAIEQAPYLLTVRQNFMENITALPYDENFDGANEADSIGWDNVFLLVAYALTFILGTTGNGLVIWIAGFRMEKTVSVVWFLNLAIADFLSSIFLPMYITSFALGSHWPFGNFMCKFTSALKFLNMFACIFILTVISIDRCIFVIFPAWAQKHRTPALASMVAIIIWICAIYFSLNFFIIRQTVRQNDIVYCYTKYHKTDPDVFIYRYKVTVIIRFVFGFVVPFAVIAACHMIITWRLHSKRFTILTKSFKVIRAVQTSFFFCWFPYHVFSFLGVSFIYGEDYSLDDVTVIGLPITISLAILNSCINPLLYVFIGQDFKATFRTPIQIILEDAFSEDITQCESRNVTAVVTEQYSLFFIPFSLFL</sequence>
<evidence type="ECO:0000256" key="9">
    <source>
        <dbReference type="ARBA" id="ARBA00025736"/>
    </source>
</evidence>
<evidence type="ECO:0000256" key="10">
    <source>
        <dbReference type="RuleBase" id="RU000688"/>
    </source>
</evidence>
<evidence type="ECO:0000256" key="4">
    <source>
        <dbReference type="ARBA" id="ARBA00023040"/>
    </source>
</evidence>
<keyword evidence="8 10" id="KW-0807">Transducer</keyword>
<feature type="transmembrane region" description="Helical" evidence="11">
    <location>
        <begin position="215"/>
        <end position="237"/>
    </location>
</feature>
<dbReference type="PANTHER" id="PTHR24225">
    <property type="entry name" value="CHEMOTACTIC RECEPTOR"/>
    <property type="match status" value="1"/>
</dbReference>
<evidence type="ECO:0000256" key="1">
    <source>
        <dbReference type="ARBA" id="ARBA00004141"/>
    </source>
</evidence>
<evidence type="ECO:0000256" key="3">
    <source>
        <dbReference type="ARBA" id="ARBA00022989"/>
    </source>
</evidence>
<evidence type="ECO:0000313" key="14">
    <source>
        <dbReference type="Proteomes" id="UP000694569"/>
    </source>
</evidence>
<dbReference type="PRINTS" id="PR00526">
    <property type="entry name" value="FMETLEUPHER"/>
</dbReference>
<keyword evidence="5 11" id="KW-0472">Membrane</keyword>